<keyword evidence="5" id="KW-0560">Oxidoreductase</keyword>
<dbReference type="InterPro" id="IPR009100">
    <property type="entry name" value="AcylCoA_DH/oxidase_NM_dom_sf"/>
</dbReference>
<dbReference type="OrthoDB" id="4319499at2"/>
<dbReference type="eggNOG" id="COG1960">
    <property type="taxonomic scope" value="Bacteria"/>
</dbReference>
<dbReference type="Proteomes" id="UP000005615">
    <property type="component" value="Unassembled WGS sequence"/>
</dbReference>
<dbReference type="InterPro" id="IPR013786">
    <property type="entry name" value="AcylCoA_DH/ox_N"/>
</dbReference>
<dbReference type="SUPFAM" id="SSF47203">
    <property type="entry name" value="Acyl-CoA dehydrogenase C-terminal domain-like"/>
    <property type="match status" value="1"/>
</dbReference>
<feature type="domain" description="Acyl-CoA dehydrogenase/oxidase N-terminal" evidence="7">
    <location>
        <begin position="8"/>
        <end position="102"/>
    </location>
</feature>
<dbReference type="Pfam" id="PF02771">
    <property type="entry name" value="Acyl-CoA_dh_N"/>
    <property type="match status" value="1"/>
</dbReference>
<sequence>MDYSINADHQTIVDLAEKIFSDHADDAYITSGTQGVDAQLWQLCAEAGFIGLDMPENVGGSELGFSALCRVLKALGAITAPIPLLNTAVGAYALAHSGFASQLESVANGHGHIAISLNEGLRIDGDRIVGSVNAVAYADSARFVVLACAGKVLIVEQAQSGVTTQIQTLSSGQPAALVHIDIALAEAVLVDAMADLQSRLQTATAWQLYGVLEEALRRTARYTSERKQFGKPIATFQAVAHRAANAYIDLECLKGTAEQASWLIDEQRPAELAAGMAYWWACEAAHRVVHSTQHLHGGMGADLTYPIHRFFVRAKELEFSLGGASKVIDIVGQQLVDQMPETRRLVC</sequence>
<dbReference type="GO" id="GO:0050660">
    <property type="term" value="F:flavin adenine dinucleotide binding"/>
    <property type="evidence" value="ECO:0007669"/>
    <property type="project" value="InterPro"/>
</dbReference>
<evidence type="ECO:0000256" key="1">
    <source>
        <dbReference type="ARBA" id="ARBA00001974"/>
    </source>
</evidence>
<feature type="domain" description="Acyl-CoA dehydrogenase/oxidase C-terminal" evidence="6">
    <location>
        <begin position="203"/>
        <end position="323"/>
    </location>
</feature>
<keyword evidence="4" id="KW-0274">FAD</keyword>
<evidence type="ECO:0000256" key="2">
    <source>
        <dbReference type="ARBA" id="ARBA00009347"/>
    </source>
</evidence>
<dbReference type="Gene3D" id="1.10.540.10">
    <property type="entry name" value="Acyl-CoA dehydrogenase/oxidase, N-terminal domain"/>
    <property type="match status" value="1"/>
</dbReference>
<keyword evidence="3" id="KW-0285">Flavoprotein</keyword>
<dbReference type="STRING" id="2518989.IMCC3088_1453"/>
<dbReference type="Pfam" id="PF00441">
    <property type="entry name" value="Acyl-CoA_dh_1"/>
    <property type="match status" value="1"/>
</dbReference>
<dbReference type="RefSeq" id="WP_009575750.1">
    <property type="nucleotide sequence ID" value="NZ_AEIG01000037.1"/>
</dbReference>
<dbReference type="PANTHER" id="PTHR43884:SF20">
    <property type="entry name" value="ACYL-COA DEHYDROGENASE FADE28"/>
    <property type="match status" value="1"/>
</dbReference>
<evidence type="ECO:0000256" key="4">
    <source>
        <dbReference type="ARBA" id="ARBA00022827"/>
    </source>
</evidence>
<evidence type="ECO:0000313" key="9">
    <source>
        <dbReference type="Proteomes" id="UP000005615"/>
    </source>
</evidence>
<evidence type="ECO:0000256" key="5">
    <source>
        <dbReference type="ARBA" id="ARBA00023002"/>
    </source>
</evidence>
<comment type="caution">
    <text evidence="8">The sequence shown here is derived from an EMBL/GenBank/DDBJ whole genome shotgun (WGS) entry which is preliminary data.</text>
</comment>
<dbReference type="InterPro" id="IPR009075">
    <property type="entry name" value="AcylCo_DH/oxidase_C"/>
</dbReference>
<dbReference type="InterPro" id="IPR036250">
    <property type="entry name" value="AcylCo_DH-like_C"/>
</dbReference>
<comment type="cofactor">
    <cofactor evidence="1">
        <name>FAD</name>
        <dbReference type="ChEBI" id="CHEBI:57692"/>
    </cofactor>
</comment>
<comment type="similarity">
    <text evidence="2">Belongs to the acyl-CoA dehydrogenase family.</text>
</comment>
<protein>
    <submittedName>
        <fullName evidence="8">Acyl-CoA dehydrogenase</fullName>
    </submittedName>
</protein>
<reference evidence="8 9" key="1">
    <citation type="journal article" date="2011" name="J. Bacteriol.">
        <title>Genome sequence of strain IMCC3088, a proteorhodopsin-containing marine bacterium belonging to the OM60/NOR5 clade.</title>
        <authorList>
            <person name="Jang Y."/>
            <person name="Oh H.M."/>
            <person name="Kang I."/>
            <person name="Lee K."/>
            <person name="Yang S.J."/>
            <person name="Cho J.C."/>
        </authorList>
    </citation>
    <scope>NUCLEOTIDE SEQUENCE [LARGE SCALE GENOMIC DNA]</scope>
    <source>
        <strain evidence="8 9">IMCC3088</strain>
    </source>
</reference>
<evidence type="ECO:0000259" key="6">
    <source>
        <dbReference type="Pfam" id="PF00441"/>
    </source>
</evidence>
<dbReference type="SUPFAM" id="SSF56645">
    <property type="entry name" value="Acyl-CoA dehydrogenase NM domain-like"/>
    <property type="match status" value="1"/>
</dbReference>
<evidence type="ECO:0000313" key="8">
    <source>
        <dbReference type="EMBL" id="EGG29641.1"/>
    </source>
</evidence>
<dbReference type="GO" id="GO:0003995">
    <property type="term" value="F:acyl-CoA dehydrogenase activity"/>
    <property type="evidence" value="ECO:0007669"/>
    <property type="project" value="TreeGrafter"/>
</dbReference>
<evidence type="ECO:0000259" key="7">
    <source>
        <dbReference type="Pfam" id="PF02771"/>
    </source>
</evidence>
<organism evidence="8 9">
    <name type="scientific">Aequoribacter fuscus</name>
    <dbReference type="NCBI Taxonomy" id="2518989"/>
    <lineage>
        <taxon>Bacteria</taxon>
        <taxon>Pseudomonadati</taxon>
        <taxon>Pseudomonadota</taxon>
        <taxon>Gammaproteobacteria</taxon>
        <taxon>Cellvibrionales</taxon>
        <taxon>Halieaceae</taxon>
        <taxon>Aequoribacter</taxon>
    </lineage>
</organism>
<name>F3L1W3_9GAMM</name>
<dbReference type="EMBL" id="AEIG01000037">
    <property type="protein sequence ID" value="EGG29641.1"/>
    <property type="molecule type" value="Genomic_DNA"/>
</dbReference>
<accession>F3L1W3</accession>
<evidence type="ECO:0000256" key="3">
    <source>
        <dbReference type="ARBA" id="ARBA00022630"/>
    </source>
</evidence>
<dbReference type="Gene3D" id="1.20.140.10">
    <property type="entry name" value="Butyryl-CoA Dehydrogenase, subunit A, domain 3"/>
    <property type="match status" value="1"/>
</dbReference>
<dbReference type="AlphaFoldDB" id="F3L1W3"/>
<proteinExistence type="inferred from homology"/>
<keyword evidence="9" id="KW-1185">Reference proteome</keyword>
<dbReference type="InterPro" id="IPR037069">
    <property type="entry name" value="AcylCoA_DH/ox_N_sf"/>
</dbReference>
<gene>
    <name evidence="8" type="ORF">IMCC3088_1453</name>
</gene>
<dbReference type="PANTHER" id="PTHR43884">
    <property type="entry name" value="ACYL-COA DEHYDROGENASE"/>
    <property type="match status" value="1"/>
</dbReference>